<dbReference type="CAZy" id="PL14">
    <property type="family name" value="Polysaccharide Lyase Family 14"/>
</dbReference>
<dbReference type="EMBL" id="DQ491002">
    <property type="protein sequence ID" value="ABT14687.1"/>
    <property type="molecule type" value="Genomic_DNA"/>
</dbReference>
<dbReference type="PANTHER" id="PTHR40124:SF1">
    <property type="entry name" value="DISAGGREGATASE RELATED REPEAT PROTEIN"/>
    <property type="match status" value="1"/>
</dbReference>
<dbReference type="PANTHER" id="PTHR40124">
    <property type="match status" value="1"/>
</dbReference>
<protein>
    <submittedName>
        <fullName evidence="2">Uncharacterized protein B288L</fullName>
    </submittedName>
</protein>
<name>A7IWG3_PBCVN</name>
<dbReference type="KEGG" id="vg:5658974"/>
<keyword evidence="3" id="KW-1185">Reference proteome</keyword>
<evidence type="ECO:0000313" key="2">
    <source>
        <dbReference type="EMBL" id="ABT14687.1"/>
    </source>
</evidence>
<organismHost>
    <name type="scientific">Chlorella</name>
    <dbReference type="NCBI Taxonomy" id="3071"/>
</organismHost>
<feature type="domain" description="Polysaccharide lyase 14" evidence="1">
    <location>
        <begin position="96"/>
        <end position="299"/>
    </location>
</feature>
<sequence>MNDEYTMNGNDHWDDVVKEYNDLRKNGNSAQEAILSIRKKYTNIGPVNARRLEDAYQKSSTDVISTLNLNLLTKGGGTWNTTNVNMKKSTVTTFDDKRCIKAVYDKNSGTSANPGIGGFSFSAIPDGMNKHAITFSWKVYYPKGFDFARGGKFGGPFVGYGAASGYQHSKTGSSNRVMWQENGGIIDYIYPPEDLRQKIPGLVDEGHGIGFFEDDFKNALKYDSWNTIEIGTKMNTFDKNGVPQMNGESYLVVNGKKKVLKGINWSRSPDLLISSFVANTFFGGPLPSPKNQFCYFTDFQMKKYSA</sequence>
<dbReference type="RefSeq" id="YP_001497484.1">
    <property type="nucleotide sequence ID" value="NC_009898.1"/>
</dbReference>
<dbReference type="Proteomes" id="UP000202419">
    <property type="component" value="Segment"/>
</dbReference>
<dbReference type="GeneID" id="5658974"/>
<proteinExistence type="predicted"/>
<dbReference type="Pfam" id="PF21294">
    <property type="entry name" value="Polysacc_lyase_14"/>
    <property type="match status" value="1"/>
</dbReference>
<evidence type="ECO:0000259" key="1">
    <source>
        <dbReference type="Pfam" id="PF21294"/>
    </source>
</evidence>
<dbReference type="OrthoDB" id="8780at10239"/>
<gene>
    <name evidence="2" type="primary">B288L</name>
    <name evidence="2" type="ORF">NY2A_B288L</name>
</gene>
<accession>A7IWG3</accession>
<dbReference type="InterPro" id="IPR048958">
    <property type="entry name" value="Polysacc_lyase_14"/>
</dbReference>
<reference evidence="2 3" key="1">
    <citation type="journal article" date="2007" name="Virology">
        <title>Sequence and annotation of the 369-kb NY-2A and the 345-kb AR158 viruses that infect Chlorella NC64A.</title>
        <authorList>
            <person name="Fitzgerald L.A."/>
            <person name="Graves M.V."/>
            <person name="Li X."/>
            <person name="Feldblyum T."/>
            <person name="Nierman W.C."/>
            <person name="Van Etten J.L."/>
        </authorList>
    </citation>
    <scope>NUCLEOTIDE SEQUENCE [LARGE SCALE GENOMIC DNA]</scope>
    <source>
        <strain evidence="2 3">NY-2A</strain>
    </source>
</reference>
<evidence type="ECO:0000313" key="3">
    <source>
        <dbReference type="Proteomes" id="UP000202419"/>
    </source>
</evidence>
<organism evidence="2 3">
    <name type="scientific">Paramecium bursaria Chlorella virus NY2A</name>
    <name type="common">PBCV-NY2A</name>
    <dbReference type="NCBI Taxonomy" id="46021"/>
    <lineage>
        <taxon>Viruses</taxon>
        <taxon>Varidnaviria</taxon>
        <taxon>Bamfordvirae</taxon>
        <taxon>Nucleocytoviricota</taxon>
        <taxon>Megaviricetes</taxon>
        <taxon>Algavirales</taxon>
        <taxon>Phycodnaviridae</taxon>
        <taxon>Chlorovirus</taxon>
        <taxon>Chlorovirus americanus</taxon>
    </lineage>
</organism>
<dbReference type="Gene3D" id="2.60.120.200">
    <property type="match status" value="1"/>
</dbReference>